<gene>
    <name evidence="2" type="ORF">Tci_000296</name>
</gene>
<dbReference type="EMBL" id="BKCJ010000004">
    <property type="protein sequence ID" value="GEU28318.1"/>
    <property type="molecule type" value="Genomic_DNA"/>
</dbReference>
<protein>
    <submittedName>
        <fullName evidence="2">Uncharacterized protein</fullName>
    </submittedName>
</protein>
<feature type="region of interest" description="Disordered" evidence="1">
    <location>
        <begin position="478"/>
        <end position="591"/>
    </location>
</feature>
<feature type="compositionally biased region" description="Basic residues" evidence="1">
    <location>
        <begin position="221"/>
        <end position="230"/>
    </location>
</feature>
<organism evidence="2">
    <name type="scientific">Tanacetum cinerariifolium</name>
    <name type="common">Dalmatian daisy</name>
    <name type="synonym">Chrysanthemum cinerariifolium</name>
    <dbReference type="NCBI Taxonomy" id="118510"/>
    <lineage>
        <taxon>Eukaryota</taxon>
        <taxon>Viridiplantae</taxon>
        <taxon>Streptophyta</taxon>
        <taxon>Embryophyta</taxon>
        <taxon>Tracheophyta</taxon>
        <taxon>Spermatophyta</taxon>
        <taxon>Magnoliopsida</taxon>
        <taxon>eudicotyledons</taxon>
        <taxon>Gunneridae</taxon>
        <taxon>Pentapetalae</taxon>
        <taxon>asterids</taxon>
        <taxon>campanulids</taxon>
        <taxon>Asterales</taxon>
        <taxon>Asteraceae</taxon>
        <taxon>Asteroideae</taxon>
        <taxon>Anthemideae</taxon>
        <taxon>Anthemidinae</taxon>
        <taxon>Tanacetum</taxon>
    </lineage>
</organism>
<feature type="compositionally biased region" description="Basic residues" evidence="1">
    <location>
        <begin position="166"/>
        <end position="178"/>
    </location>
</feature>
<feature type="compositionally biased region" description="Basic residues" evidence="1">
    <location>
        <begin position="542"/>
        <end position="555"/>
    </location>
</feature>
<comment type="caution">
    <text evidence="2">The sequence shown here is derived from an EMBL/GenBank/DDBJ whole genome shotgun (WGS) entry which is preliminary data.</text>
</comment>
<feature type="compositionally biased region" description="Basic and acidic residues" evidence="1">
    <location>
        <begin position="735"/>
        <end position="745"/>
    </location>
</feature>
<feature type="compositionally biased region" description="Low complexity" evidence="1">
    <location>
        <begin position="478"/>
        <end position="498"/>
    </location>
</feature>
<feature type="region of interest" description="Disordered" evidence="1">
    <location>
        <begin position="62"/>
        <end position="252"/>
    </location>
</feature>
<feature type="compositionally biased region" description="Basic and acidic residues" evidence="1">
    <location>
        <begin position="207"/>
        <end position="220"/>
    </location>
</feature>
<accession>A0A699GHN8</accession>
<feature type="compositionally biased region" description="Low complexity" evidence="1">
    <location>
        <begin position="759"/>
        <end position="769"/>
    </location>
</feature>
<proteinExistence type="predicted"/>
<reference evidence="2" key="1">
    <citation type="journal article" date="2019" name="Sci. Rep.">
        <title>Draft genome of Tanacetum cinerariifolium, the natural source of mosquito coil.</title>
        <authorList>
            <person name="Yamashiro T."/>
            <person name="Shiraishi A."/>
            <person name="Satake H."/>
            <person name="Nakayama K."/>
        </authorList>
    </citation>
    <scope>NUCLEOTIDE SEQUENCE</scope>
</reference>
<evidence type="ECO:0000256" key="1">
    <source>
        <dbReference type="SAM" id="MobiDB-lite"/>
    </source>
</evidence>
<feature type="compositionally biased region" description="Basic residues" evidence="1">
    <location>
        <begin position="341"/>
        <end position="354"/>
    </location>
</feature>
<feature type="compositionally biased region" description="Basic residues" evidence="1">
    <location>
        <begin position="314"/>
        <end position="330"/>
    </location>
</feature>
<dbReference type="AlphaFoldDB" id="A0A699GHN8"/>
<feature type="compositionally biased region" description="Basic residues" evidence="1">
    <location>
        <begin position="658"/>
        <end position="669"/>
    </location>
</feature>
<evidence type="ECO:0000313" key="2">
    <source>
        <dbReference type="EMBL" id="GEU28318.1"/>
    </source>
</evidence>
<feature type="region of interest" description="Disordered" evidence="1">
    <location>
        <begin position="1"/>
        <end position="22"/>
    </location>
</feature>
<name>A0A699GHN8_TANCI</name>
<feature type="compositionally biased region" description="Low complexity" evidence="1">
    <location>
        <begin position="709"/>
        <end position="719"/>
    </location>
</feature>
<feature type="region of interest" description="Disordered" evidence="1">
    <location>
        <begin position="306"/>
        <end position="354"/>
    </location>
</feature>
<feature type="compositionally biased region" description="Low complexity" evidence="1">
    <location>
        <begin position="563"/>
        <end position="587"/>
    </location>
</feature>
<feature type="compositionally biased region" description="Basic residues" evidence="1">
    <location>
        <begin position="688"/>
        <end position="708"/>
    </location>
</feature>
<feature type="compositionally biased region" description="Basic residues" evidence="1">
    <location>
        <begin position="632"/>
        <end position="642"/>
    </location>
</feature>
<feature type="compositionally biased region" description="Low complexity" evidence="1">
    <location>
        <begin position="643"/>
        <end position="655"/>
    </location>
</feature>
<feature type="compositionally biased region" description="Basic and acidic residues" evidence="1">
    <location>
        <begin position="808"/>
        <end position="818"/>
    </location>
</feature>
<feature type="compositionally biased region" description="Low complexity" evidence="1">
    <location>
        <begin position="670"/>
        <end position="687"/>
    </location>
</feature>
<sequence>MRHCRGGRKCPFLPERSKTGVDPGHHFAVRGQGHGRTGGAPVFFDGRAVHGARSAAHRFCARSGGRRCTGRDSGGHRTSAGIEQPRRRAPGQGAGARRGGPHGGRRADRGYRAAHRAGTRLGTGQGRRQRLGRPQPAQRMASVYPDAAPRNHPADPRQARQGRVAVRPRRPALPRRHQLVVGEPVRPRQPAHQRRAERPARYLGTRDAGRLHPRAGDRTVRKTRGPHRPRTGPQLLRQRRRVRRGNRPENEFSFVAQPRQDRQAGIRLPQGQLPRRDHRRAGRHRRRPVQGRLRPAAARFANGDVARCAPGPRWRNRRRDGPPGRRRRRAPVFGKGGPDRGHHHRAAGAMRHRHGDARPAVSATGARLVRPVFGAPDPRRNRRGLRAYRHLLRLRAGGRMARLRVPVQGHQRRLSAAVAGDDARRHLPGVLQQRRHARLFALALVHGQPAGVPRRAGHAADLRGRRCAQCQPGQVGQADRRAAAAGAARQAAGAGRPQPGAPAPHGRFAVRSARDGGRPRTAGLLQQRLPGPGQSPAAGRGHAGRRGDVRRRQRRIAPDQRPHASARAGGRAPGAVRGPAPGTPARPHLLHRLHGQPGHPLWPDGRRQGRRDFFRVAQPRFADRRRPPVARARARVPARGPRRPGGAARQQQRGHQTGGHRQRLQHGRRPGAAARAAGPVRAAQRLAGRGRRPRLRHAGRARSRRARTLRPALAVPGVHGHPGQGGRRGRRVRRGPRDGDRHADPESPALHLHHRRAAGHGARAAGQPGADRRRRGRPTPRSPGGIGGTIGRCPHGTAVAPLATRAVGHRDPTHPDRR</sequence>
<feature type="region of interest" description="Disordered" evidence="1">
    <location>
        <begin position="622"/>
        <end position="818"/>
    </location>
</feature>